<evidence type="ECO:0000256" key="1">
    <source>
        <dbReference type="ARBA" id="ARBA00022723"/>
    </source>
</evidence>
<proteinExistence type="predicted"/>
<dbReference type="InterPro" id="IPR036163">
    <property type="entry name" value="HMA_dom_sf"/>
</dbReference>
<dbReference type="EMBL" id="RBOJ01000091">
    <property type="protein sequence ID" value="RMM46599.1"/>
    <property type="molecule type" value="Genomic_DNA"/>
</dbReference>
<evidence type="ECO:0000259" key="2">
    <source>
        <dbReference type="PROSITE" id="PS50846"/>
    </source>
</evidence>
<sequence length="99" mass="10146">MITFCEESPMKTVELQVQGMSCGSCVKHVTEALRPLEGVSDVTVDLQAGRVKVSGVSDSHPLLAALEDAGYPAQLATVESVASKKTSGCGGNGGGCCCR</sequence>
<dbReference type="AlphaFoldDB" id="A0A3M3ED06"/>
<evidence type="ECO:0000313" key="4">
    <source>
        <dbReference type="Proteomes" id="UP000270661"/>
    </source>
</evidence>
<dbReference type="PANTHER" id="PTHR22814:SF287">
    <property type="entry name" value="COPPER TRANSPORT PROTEIN ATX1"/>
    <property type="match status" value="1"/>
</dbReference>
<protein>
    <recommendedName>
        <fullName evidence="2">HMA domain-containing protein</fullName>
    </recommendedName>
</protein>
<reference evidence="3 4" key="1">
    <citation type="submission" date="2018-08" db="EMBL/GenBank/DDBJ databases">
        <title>Recombination of ecologically and evolutionarily significant loci maintains genetic cohesion in the Pseudomonas syringae species complex.</title>
        <authorList>
            <person name="Dillon M."/>
            <person name="Thakur S."/>
            <person name="Almeida R.N.D."/>
            <person name="Weir B.S."/>
            <person name="Guttman D.S."/>
        </authorList>
    </citation>
    <scope>NUCLEOTIDE SEQUENCE [LARGE SCALE GENOMIC DNA]</scope>
    <source>
        <strain evidence="3 4">NCPPB2445</strain>
    </source>
</reference>
<dbReference type="InterPro" id="IPR006121">
    <property type="entry name" value="HMA_dom"/>
</dbReference>
<evidence type="ECO:0000313" key="3">
    <source>
        <dbReference type="EMBL" id="RMM46599.1"/>
    </source>
</evidence>
<dbReference type="Proteomes" id="UP000270661">
    <property type="component" value="Unassembled WGS sequence"/>
</dbReference>
<dbReference type="Gene3D" id="3.30.70.100">
    <property type="match status" value="1"/>
</dbReference>
<gene>
    <name evidence="3" type="ORF">ALQ77_04646</name>
</gene>
<comment type="caution">
    <text evidence="3">The sequence shown here is derived from an EMBL/GenBank/DDBJ whole genome shotgun (WGS) entry which is preliminary data.</text>
</comment>
<keyword evidence="4" id="KW-1185">Reference proteome</keyword>
<dbReference type="PANTHER" id="PTHR22814">
    <property type="entry name" value="COPPER TRANSPORT PROTEIN ATOX1-RELATED"/>
    <property type="match status" value="1"/>
</dbReference>
<dbReference type="CDD" id="cd00371">
    <property type="entry name" value="HMA"/>
    <property type="match status" value="1"/>
</dbReference>
<dbReference type="PROSITE" id="PS01047">
    <property type="entry name" value="HMA_1"/>
    <property type="match status" value="1"/>
</dbReference>
<dbReference type="GO" id="GO:0046872">
    <property type="term" value="F:metal ion binding"/>
    <property type="evidence" value="ECO:0007669"/>
    <property type="project" value="UniProtKB-KW"/>
</dbReference>
<dbReference type="InterPro" id="IPR017969">
    <property type="entry name" value="Heavy-metal-associated_CS"/>
</dbReference>
<organism evidence="3 4">
    <name type="scientific">Pseudomonas corrugata</name>
    <dbReference type="NCBI Taxonomy" id="47879"/>
    <lineage>
        <taxon>Bacteria</taxon>
        <taxon>Pseudomonadati</taxon>
        <taxon>Pseudomonadota</taxon>
        <taxon>Gammaproteobacteria</taxon>
        <taxon>Pseudomonadales</taxon>
        <taxon>Pseudomonadaceae</taxon>
        <taxon>Pseudomonas</taxon>
    </lineage>
</organism>
<dbReference type="STRING" id="47879.AXG94_18900"/>
<dbReference type="Pfam" id="PF00403">
    <property type="entry name" value="HMA"/>
    <property type="match status" value="1"/>
</dbReference>
<dbReference type="PROSITE" id="PS50846">
    <property type="entry name" value="HMA_2"/>
    <property type="match status" value="1"/>
</dbReference>
<dbReference type="SUPFAM" id="SSF55008">
    <property type="entry name" value="HMA, heavy metal-associated domain"/>
    <property type="match status" value="1"/>
</dbReference>
<feature type="domain" description="HMA" evidence="2">
    <location>
        <begin position="11"/>
        <end position="74"/>
    </location>
</feature>
<name>A0A3M3ED06_9PSED</name>
<accession>A0A3M3ED06</accession>
<keyword evidence="1" id="KW-0479">Metal-binding</keyword>